<dbReference type="STRING" id="1223802.SUTH_01666"/>
<protein>
    <submittedName>
        <fullName evidence="1">Thioesterase</fullName>
    </submittedName>
</protein>
<dbReference type="KEGG" id="shd:SUTH_01666"/>
<accession>W0SE13</accession>
<organism evidence="1 2">
    <name type="scientific">Sulfuritalea hydrogenivorans sk43H</name>
    <dbReference type="NCBI Taxonomy" id="1223802"/>
    <lineage>
        <taxon>Bacteria</taxon>
        <taxon>Pseudomonadati</taxon>
        <taxon>Pseudomonadota</taxon>
        <taxon>Betaproteobacteria</taxon>
        <taxon>Nitrosomonadales</taxon>
        <taxon>Sterolibacteriaceae</taxon>
        <taxon>Sulfuritalea</taxon>
    </lineage>
</organism>
<evidence type="ECO:0000313" key="2">
    <source>
        <dbReference type="Proteomes" id="UP000031637"/>
    </source>
</evidence>
<proteinExistence type="predicted"/>
<gene>
    <name evidence="1" type="ORF">SUTH_01666</name>
</gene>
<dbReference type="HOGENOM" id="CLU_101141_5_2_4"/>
<name>W0SE13_9PROT</name>
<reference evidence="1 2" key="1">
    <citation type="journal article" date="2014" name="Syst. Appl. Microbiol.">
        <title>Complete genomes of freshwater sulfur oxidizers Sulfuricella denitrificans skB26 and Sulfuritalea hydrogenivorans sk43H: genetic insights into the sulfur oxidation pathway of betaproteobacteria.</title>
        <authorList>
            <person name="Watanabe T."/>
            <person name="Kojima H."/>
            <person name="Fukui M."/>
        </authorList>
    </citation>
    <scope>NUCLEOTIDE SEQUENCE [LARGE SCALE GENOMIC DNA]</scope>
    <source>
        <strain evidence="1">DSM22779</strain>
    </source>
</reference>
<dbReference type="EMBL" id="AP012547">
    <property type="protein sequence ID" value="BAO29459.1"/>
    <property type="molecule type" value="Genomic_DNA"/>
</dbReference>
<dbReference type="InterPro" id="IPR029069">
    <property type="entry name" value="HotDog_dom_sf"/>
</dbReference>
<dbReference type="SUPFAM" id="SSF54637">
    <property type="entry name" value="Thioesterase/thiol ester dehydrase-isomerase"/>
    <property type="match status" value="1"/>
</dbReference>
<evidence type="ECO:0000313" key="1">
    <source>
        <dbReference type="EMBL" id="BAO29459.1"/>
    </source>
</evidence>
<dbReference type="RefSeq" id="WP_041098472.1">
    <property type="nucleotide sequence ID" value="NZ_AP012547.1"/>
</dbReference>
<dbReference type="Proteomes" id="UP000031637">
    <property type="component" value="Chromosome"/>
</dbReference>
<dbReference type="CDD" id="cd00586">
    <property type="entry name" value="4HBT"/>
    <property type="match status" value="1"/>
</dbReference>
<sequence>MTTAHFECDKLIRFHHCDPAGIVFYPQYFVLFNELVEDWFNQGLGIDFARFHVEKGLGVPMGSIQCRFLSPSKVGETLRLSLSIRRIGKSSLELHVQGASGGVARVEATLTVVLASLRTWGSVPIEGELREKLERYLED</sequence>
<keyword evidence="2" id="KW-1185">Reference proteome</keyword>
<dbReference type="Gene3D" id="3.10.129.10">
    <property type="entry name" value="Hotdog Thioesterase"/>
    <property type="match status" value="1"/>
</dbReference>
<dbReference type="Pfam" id="PF13279">
    <property type="entry name" value="4HBT_2"/>
    <property type="match status" value="1"/>
</dbReference>
<dbReference type="AlphaFoldDB" id="W0SE13"/>